<dbReference type="AlphaFoldDB" id="A0A8J6PHR5"/>
<evidence type="ECO:0000313" key="3">
    <source>
        <dbReference type="Proteomes" id="UP000652681"/>
    </source>
</evidence>
<gene>
    <name evidence="2" type="ORF">H9Y05_04905</name>
</gene>
<sequence length="246" mass="27498">MTTLIIGASGATGKLLVEQLINSGNNVKIIIRPSSNIPNRWNNHGSITIIRKNITELSVEETAHHLTACDSVAFCLGHNMTWKGIFGHPKTLVADTVRLFCEAILSTQPGTPVKFVLMNTVGYRNMDLHEKISFAQKIVMTIIRTLLPPHSDNEAAADFLRTKIGKKEPKIQWVVVRPDNLTNENTVSSYETCISPTNSLFNPRKVSRINVAHFMASLVAEKEVWEKWKGKMPVIYNQLTNPDVKP</sequence>
<dbReference type="Proteomes" id="UP000652681">
    <property type="component" value="Unassembled WGS sequence"/>
</dbReference>
<dbReference type="PANTHER" id="PTHR15020">
    <property type="entry name" value="FLAVIN REDUCTASE-RELATED"/>
    <property type="match status" value="1"/>
</dbReference>
<evidence type="ECO:0000313" key="2">
    <source>
        <dbReference type="EMBL" id="MBC9811811.1"/>
    </source>
</evidence>
<dbReference type="EMBL" id="JACVEL010000002">
    <property type="protein sequence ID" value="MBC9811811.1"/>
    <property type="molecule type" value="Genomic_DNA"/>
</dbReference>
<keyword evidence="3" id="KW-1185">Reference proteome</keyword>
<dbReference type="RefSeq" id="WP_216713649.1">
    <property type="nucleotide sequence ID" value="NZ_JACVEL010000002.1"/>
</dbReference>
<dbReference type="Pfam" id="PF13460">
    <property type="entry name" value="NAD_binding_10"/>
    <property type="match status" value="1"/>
</dbReference>
<dbReference type="SUPFAM" id="SSF51735">
    <property type="entry name" value="NAD(P)-binding Rossmann-fold domains"/>
    <property type="match status" value="1"/>
</dbReference>
<comment type="caution">
    <text evidence="2">The sequence shown here is derived from an EMBL/GenBank/DDBJ whole genome shotgun (WGS) entry which is preliminary data.</text>
</comment>
<accession>A0A8J6PHR5</accession>
<dbReference type="InterPro" id="IPR036291">
    <property type="entry name" value="NAD(P)-bd_dom_sf"/>
</dbReference>
<dbReference type="Gene3D" id="3.40.50.720">
    <property type="entry name" value="NAD(P)-binding Rossmann-like Domain"/>
    <property type="match status" value="1"/>
</dbReference>
<dbReference type="InterPro" id="IPR016040">
    <property type="entry name" value="NAD(P)-bd_dom"/>
</dbReference>
<organism evidence="2 3">
    <name type="scientific">Taishania pollutisoli</name>
    <dbReference type="NCBI Taxonomy" id="2766479"/>
    <lineage>
        <taxon>Bacteria</taxon>
        <taxon>Pseudomonadati</taxon>
        <taxon>Bacteroidota</taxon>
        <taxon>Flavobacteriia</taxon>
        <taxon>Flavobacteriales</taxon>
        <taxon>Crocinitomicaceae</taxon>
        <taxon>Taishania</taxon>
    </lineage>
</organism>
<dbReference type="PANTHER" id="PTHR15020:SF11">
    <property type="entry name" value="OS06G0360300 PROTEIN"/>
    <property type="match status" value="1"/>
</dbReference>
<reference evidence="2" key="1">
    <citation type="submission" date="2020-09" db="EMBL/GenBank/DDBJ databases">
        <title>Taishania pollutisoli gen. nov., sp. nov., Isolated from Tetrabromobisphenol A-Contaminated Soil.</title>
        <authorList>
            <person name="Chen Q."/>
        </authorList>
    </citation>
    <scope>NUCLEOTIDE SEQUENCE</scope>
    <source>
        <strain evidence="2">CZZ-1</strain>
    </source>
</reference>
<protein>
    <submittedName>
        <fullName evidence="2">SDR family oxidoreductase</fullName>
    </submittedName>
</protein>
<feature type="domain" description="NAD(P)-binding" evidence="1">
    <location>
        <begin position="7"/>
        <end position="221"/>
    </location>
</feature>
<evidence type="ECO:0000259" key="1">
    <source>
        <dbReference type="Pfam" id="PF13460"/>
    </source>
</evidence>
<proteinExistence type="predicted"/>
<name>A0A8J6PHR5_9FLAO</name>